<accession>A0A2A7MQW6</accession>
<evidence type="ECO:0000313" key="4">
    <source>
        <dbReference type="Proteomes" id="UP000465302"/>
    </source>
</evidence>
<dbReference type="Proteomes" id="UP000465302">
    <property type="component" value="Unassembled WGS sequence"/>
</dbReference>
<sequence>MSANDELVSVFDSVNAGLYKQVKDESAPLVNQMSSMQFVHLLDEFENAFETELESLGDTESLRALTLQDLRQIAADCRE</sequence>
<dbReference type="EMBL" id="PDCP01000087">
    <property type="protein sequence ID" value="PEG33883.1"/>
    <property type="molecule type" value="Genomic_DNA"/>
</dbReference>
<keyword evidence="3" id="KW-1185">Reference proteome</keyword>
<dbReference type="AlphaFoldDB" id="A0A2A7MQW6"/>
<reference evidence="2 3" key="1">
    <citation type="submission" date="2017-10" db="EMBL/GenBank/DDBJ databases">
        <title>The new phylogeny of genus Mycobacterium.</title>
        <authorList>
            <person name="Tortoli E."/>
            <person name="Trovato A."/>
            <person name="Cirillo D.M."/>
        </authorList>
    </citation>
    <scope>NUCLEOTIDE SEQUENCE [LARGE SCALE GENOMIC DNA]</scope>
    <source>
        <strain evidence="2 3">CCUG37673</strain>
    </source>
</reference>
<proteinExistence type="predicted"/>
<comment type="caution">
    <text evidence="2">The sequence shown here is derived from an EMBL/GenBank/DDBJ whole genome shotgun (WGS) entry which is preliminary data.</text>
</comment>
<evidence type="ECO:0000313" key="1">
    <source>
        <dbReference type="EMBL" id="GFG50163.1"/>
    </source>
</evidence>
<reference evidence="1 4" key="2">
    <citation type="journal article" date="2019" name="Emerg. Microbes Infect.">
        <title>Comprehensive subspecies identification of 175 nontuberculous mycobacteria species based on 7547 genomic profiles.</title>
        <authorList>
            <person name="Matsumoto Y."/>
            <person name="Kinjo T."/>
            <person name="Motooka D."/>
            <person name="Nabeya D."/>
            <person name="Jung N."/>
            <person name="Uechi K."/>
            <person name="Horii T."/>
            <person name="Iida T."/>
            <person name="Fujita J."/>
            <person name="Nakamura S."/>
        </authorList>
    </citation>
    <scope>NUCLEOTIDE SEQUENCE [LARGE SCALE GENOMIC DNA]</scope>
    <source>
        <strain evidence="1 4">JCM 6377</strain>
    </source>
</reference>
<dbReference type="RefSeq" id="WP_097943825.1">
    <property type="nucleotide sequence ID" value="NZ_BLKS01000001.1"/>
</dbReference>
<evidence type="ECO:0000313" key="3">
    <source>
        <dbReference type="Proteomes" id="UP000220914"/>
    </source>
</evidence>
<gene>
    <name evidence="2" type="ORF">CQY20_28370</name>
    <name evidence="1" type="ORF">MAGR_16040</name>
</gene>
<name>A0A2A7MQW6_MYCAG</name>
<reference evidence="1" key="3">
    <citation type="submission" date="2020-02" db="EMBL/GenBank/DDBJ databases">
        <authorList>
            <person name="Matsumoto Y."/>
            <person name="Motooka D."/>
            <person name="Nakamura S."/>
        </authorList>
    </citation>
    <scope>NUCLEOTIDE SEQUENCE</scope>
    <source>
        <strain evidence="1">JCM 6377</strain>
    </source>
</reference>
<dbReference type="EMBL" id="BLKS01000001">
    <property type="protein sequence ID" value="GFG50163.1"/>
    <property type="molecule type" value="Genomic_DNA"/>
</dbReference>
<evidence type="ECO:0000313" key="2">
    <source>
        <dbReference type="EMBL" id="PEG33883.1"/>
    </source>
</evidence>
<protein>
    <submittedName>
        <fullName evidence="2">Uncharacterized protein</fullName>
    </submittedName>
</protein>
<dbReference type="Proteomes" id="UP000220914">
    <property type="component" value="Unassembled WGS sequence"/>
</dbReference>
<organism evidence="2 3">
    <name type="scientific">Mycolicibacterium agri</name>
    <name type="common">Mycobacterium agri</name>
    <dbReference type="NCBI Taxonomy" id="36811"/>
    <lineage>
        <taxon>Bacteria</taxon>
        <taxon>Bacillati</taxon>
        <taxon>Actinomycetota</taxon>
        <taxon>Actinomycetes</taxon>
        <taxon>Mycobacteriales</taxon>
        <taxon>Mycobacteriaceae</taxon>
        <taxon>Mycolicibacterium</taxon>
    </lineage>
</organism>